<keyword evidence="3" id="KW-1185">Reference proteome</keyword>
<dbReference type="InterPro" id="IPR000182">
    <property type="entry name" value="GNAT_dom"/>
</dbReference>
<feature type="domain" description="N-acetyltransferase" evidence="1">
    <location>
        <begin position="1"/>
        <end position="132"/>
    </location>
</feature>
<protein>
    <submittedName>
        <fullName evidence="2">GNAT family N-acetyltransferase</fullName>
    </submittedName>
</protein>
<comment type="caution">
    <text evidence="2">The sequence shown here is derived from an EMBL/GenBank/DDBJ whole genome shotgun (WGS) entry which is preliminary data.</text>
</comment>
<gene>
    <name evidence="2" type="ORF">J2I48_01495</name>
</gene>
<name>A0A939G0E2_9BACT</name>
<evidence type="ECO:0000313" key="2">
    <source>
        <dbReference type="EMBL" id="MBO0929644.1"/>
    </source>
</evidence>
<dbReference type="SUPFAM" id="SSF55729">
    <property type="entry name" value="Acyl-CoA N-acyltransferases (Nat)"/>
    <property type="match status" value="1"/>
</dbReference>
<dbReference type="PROSITE" id="PS51186">
    <property type="entry name" value="GNAT"/>
    <property type="match status" value="1"/>
</dbReference>
<dbReference type="InterPro" id="IPR016181">
    <property type="entry name" value="Acyl_CoA_acyltransferase"/>
</dbReference>
<organism evidence="2 3">
    <name type="scientific">Fibrella aquatilis</name>
    <dbReference type="NCBI Taxonomy" id="2817059"/>
    <lineage>
        <taxon>Bacteria</taxon>
        <taxon>Pseudomonadati</taxon>
        <taxon>Bacteroidota</taxon>
        <taxon>Cytophagia</taxon>
        <taxon>Cytophagales</taxon>
        <taxon>Spirosomataceae</taxon>
        <taxon>Fibrella</taxon>
    </lineage>
</organism>
<evidence type="ECO:0000313" key="3">
    <source>
        <dbReference type="Proteomes" id="UP000664795"/>
    </source>
</evidence>
<evidence type="ECO:0000259" key="1">
    <source>
        <dbReference type="PROSITE" id="PS51186"/>
    </source>
</evidence>
<reference evidence="2 3" key="1">
    <citation type="submission" date="2021-03" db="EMBL/GenBank/DDBJ databases">
        <title>Fibrella sp. HMF5036 genome sequencing and assembly.</title>
        <authorList>
            <person name="Kang H."/>
            <person name="Kim H."/>
            <person name="Bae S."/>
            <person name="Joh K."/>
        </authorList>
    </citation>
    <scope>NUCLEOTIDE SEQUENCE [LARGE SCALE GENOMIC DNA]</scope>
    <source>
        <strain evidence="2 3">HMF5036</strain>
    </source>
</reference>
<dbReference type="GO" id="GO:0016747">
    <property type="term" value="F:acyltransferase activity, transferring groups other than amino-acyl groups"/>
    <property type="evidence" value="ECO:0007669"/>
    <property type="project" value="InterPro"/>
</dbReference>
<proteinExistence type="predicted"/>
<dbReference type="Gene3D" id="3.40.630.30">
    <property type="match status" value="1"/>
</dbReference>
<dbReference type="EMBL" id="JAFMYU010000001">
    <property type="protein sequence ID" value="MBO0929644.1"/>
    <property type="molecule type" value="Genomic_DNA"/>
</dbReference>
<dbReference type="AlphaFoldDB" id="A0A939G0E2"/>
<dbReference type="Proteomes" id="UP000664795">
    <property type="component" value="Unassembled WGS sequence"/>
</dbReference>
<dbReference type="CDD" id="cd04301">
    <property type="entry name" value="NAT_SF"/>
    <property type="match status" value="1"/>
</dbReference>
<sequence length="132" mass="14962">MSYSIRKAVAADFSAIDEFDMFAGDRQEEISRGECFVAVDNEVVVGYLTTARTFYQCPFIAYVQVRDEAQGRGIGTALLTFAEARWPFEKIYTSTEADNLPMLHLLQKRGYAAAGEILFIQNEPELVFCLRR</sequence>
<accession>A0A939G0E2</accession>
<dbReference type="Pfam" id="PF00583">
    <property type="entry name" value="Acetyltransf_1"/>
    <property type="match status" value="1"/>
</dbReference>
<dbReference type="RefSeq" id="WP_207333604.1">
    <property type="nucleotide sequence ID" value="NZ_JAFMYU010000001.1"/>
</dbReference>